<evidence type="ECO:0000313" key="1">
    <source>
        <dbReference type="EMBL" id="CAG6476663.1"/>
    </source>
</evidence>
<proteinExistence type="predicted"/>
<protein>
    <submittedName>
        <fullName evidence="1">(northern house mosquito) hypothetical protein</fullName>
    </submittedName>
</protein>
<organism evidence="1">
    <name type="scientific">Culex pipiens</name>
    <name type="common">House mosquito</name>
    <dbReference type="NCBI Taxonomy" id="7175"/>
    <lineage>
        <taxon>Eukaryota</taxon>
        <taxon>Metazoa</taxon>
        <taxon>Ecdysozoa</taxon>
        <taxon>Arthropoda</taxon>
        <taxon>Hexapoda</taxon>
        <taxon>Insecta</taxon>
        <taxon>Pterygota</taxon>
        <taxon>Neoptera</taxon>
        <taxon>Endopterygota</taxon>
        <taxon>Diptera</taxon>
        <taxon>Nematocera</taxon>
        <taxon>Culicoidea</taxon>
        <taxon>Culicidae</taxon>
        <taxon>Culicinae</taxon>
        <taxon>Culicini</taxon>
        <taxon>Culex</taxon>
        <taxon>Culex</taxon>
    </lineage>
</organism>
<name>A0A8D8BJU1_CULPI</name>
<dbReference type="AlphaFoldDB" id="A0A8D8BJU1"/>
<reference evidence="1" key="1">
    <citation type="submission" date="2021-05" db="EMBL/GenBank/DDBJ databases">
        <authorList>
            <person name="Alioto T."/>
            <person name="Alioto T."/>
            <person name="Gomez Garrido J."/>
        </authorList>
    </citation>
    <scope>NUCLEOTIDE SEQUENCE</scope>
</reference>
<dbReference type="EMBL" id="HBUE01079008">
    <property type="protein sequence ID" value="CAG6476663.1"/>
    <property type="molecule type" value="Transcribed_RNA"/>
</dbReference>
<sequence>MSPKSEPQTGRISTTGVTTTPRRKVNVCTLFEISQDSVIFLSKLAFSQFSSTSRARRRRVQPAVDDQGLHADVPLLEGEPAPAVDAAERVPHLRNAALVEHSEGPSGSSRTANTDVLIAGRTFLQTAHLEPLKQTSHTNTLYSLHVSIKRYMENYFYTVHK</sequence>
<accession>A0A8D8BJU1</accession>